<dbReference type="PANTHER" id="PTHR40070:SF1">
    <property type="entry name" value="UPF0478 PROTEIN YTXG"/>
    <property type="match status" value="1"/>
</dbReference>
<proteinExistence type="predicted"/>
<evidence type="ECO:0000313" key="3">
    <source>
        <dbReference type="Proteomes" id="UP000608071"/>
    </source>
</evidence>
<dbReference type="PANTHER" id="PTHR40070">
    <property type="entry name" value="UPF0478 PROTEIN YTXG"/>
    <property type="match status" value="1"/>
</dbReference>
<keyword evidence="1" id="KW-0472">Membrane</keyword>
<evidence type="ECO:0000313" key="2">
    <source>
        <dbReference type="EMBL" id="MBD7968410.1"/>
    </source>
</evidence>
<keyword evidence="1" id="KW-0812">Transmembrane</keyword>
<keyword evidence="1" id="KW-1133">Transmembrane helix</keyword>
<dbReference type="Proteomes" id="UP000608071">
    <property type="component" value="Unassembled WGS sequence"/>
</dbReference>
<accession>A0ABR8SY48</accession>
<sequence>MIISISVAASAIAFIVLVYYVVRVLVKGMSTLSETNKTLSEVRNAIHGLTQESTKLIQTANVITSDVKGKIRSVEPIFNSAQDVGEAIHSVTKTVKQASEAIGDVIHPTAEQDTRKPVKIKFK</sequence>
<protein>
    <submittedName>
        <fullName evidence="2">DUF948 domain-containing protein</fullName>
    </submittedName>
</protein>
<dbReference type="RefSeq" id="WP_191799644.1">
    <property type="nucleotide sequence ID" value="NZ_JACSQL010000003.1"/>
</dbReference>
<dbReference type="Pfam" id="PF06103">
    <property type="entry name" value="DUF948"/>
    <property type="match status" value="1"/>
</dbReference>
<name>A0ABR8SY48_9BACL</name>
<feature type="transmembrane region" description="Helical" evidence="1">
    <location>
        <begin position="6"/>
        <end position="26"/>
    </location>
</feature>
<evidence type="ECO:0000256" key="1">
    <source>
        <dbReference type="SAM" id="Phobius"/>
    </source>
</evidence>
<dbReference type="EMBL" id="JACSQL010000003">
    <property type="protein sequence ID" value="MBD7968410.1"/>
    <property type="molecule type" value="Genomic_DNA"/>
</dbReference>
<dbReference type="InterPro" id="IPR009293">
    <property type="entry name" value="UPF0478"/>
</dbReference>
<reference evidence="2 3" key="1">
    <citation type="submission" date="2020-08" db="EMBL/GenBank/DDBJ databases">
        <title>A Genomic Blueprint of the Chicken Gut Microbiome.</title>
        <authorList>
            <person name="Gilroy R."/>
            <person name="Ravi A."/>
            <person name="Getino M."/>
            <person name="Pursley I."/>
            <person name="Horton D.L."/>
            <person name="Alikhan N.-F."/>
            <person name="Baker D."/>
            <person name="Gharbi K."/>
            <person name="Hall N."/>
            <person name="Watson M."/>
            <person name="Adriaenssens E.M."/>
            <person name="Foster-Nyarko E."/>
            <person name="Jarju S."/>
            <person name="Secka A."/>
            <person name="Antonio M."/>
            <person name="Oren A."/>
            <person name="Chaudhuri R."/>
            <person name="La Ragione R.M."/>
            <person name="Hildebrand F."/>
            <person name="Pallen M.J."/>
        </authorList>
    </citation>
    <scope>NUCLEOTIDE SEQUENCE [LARGE SCALE GENOMIC DNA]</scope>
    <source>
        <strain evidence="2 3">Sa2BVA9</strain>
    </source>
</reference>
<organism evidence="2 3">
    <name type="scientific">Paenibacillus gallinarum</name>
    <dbReference type="NCBI Taxonomy" id="2762232"/>
    <lineage>
        <taxon>Bacteria</taxon>
        <taxon>Bacillati</taxon>
        <taxon>Bacillota</taxon>
        <taxon>Bacilli</taxon>
        <taxon>Bacillales</taxon>
        <taxon>Paenibacillaceae</taxon>
        <taxon>Paenibacillus</taxon>
    </lineage>
</organism>
<keyword evidence="3" id="KW-1185">Reference proteome</keyword>
<gene>
    <name evidence="2" type="ORF">H9647_10070</name>
</gene>
<comment type="caution">
    <text evidence="2">The sequence shown here is derived from an EMBL/GenBank/DDBJ whole genome shotgun (WGS) entry which is preliminary data.</text>
</comment>